<evidence type="ECO:0000313" key="2">
    <source>
        <dbReference type="EMBL" id="KAJ8568911.1"/>
    </source>
</evidence>
<dbReference type="OrthoDB" id="45365at2759"/>
<dbReference type="Proteomes" id="UP001152561">
    <property type="component" value="Unassembled WGS sequence"/>
</dbReference>
<gene>
    <name evidence="2" type="ORF">K7X08_032648</name>
</gene>
<organism evidence="2 3">
    <name type="scientific">Anisodus acutangulus</name>
    <dbReference type="NCBI Taxonomy" id="402998"/>
    <lineage>
        <taxon>Eukaryota</taxon>
        <taxon>Viridiplantae</taxon>
        <taxon>Streptophyta</taxon>
        <taxon>Embryophyta</taxon>
        <taxon>Tracheophyta</taxon>
        <taxon>Spermatophyta</taxon>
        <taxon>Magnoliopsida</taxon>
        <taxon>eudicotyledons</taxon>
        <taxon>Gunneridae</taxon>
        <taxon>Pentapetalae</taxon>
        <taxon>asterids</taxon>
        <taxon>lamiids</taxon>
        <taxon>Solanales</taxon>
        <taxon>Solanaceae</taxon>
        <taxon>Solanoideae</taxon>
        <taxon>Hyoscyameae</taxon>
        <taxon>Anisodus</taxon>
    </lineage>
</organism>
<evidence type="ECO:0000313" key="3">
    <source>
        <dbReference type="Proteomes" id="UP001152561"/>
    </source>
</evidence>
<keyword evidence="3" id="KW-1185">Reference proteome</keyword>
<reference evidence="3" key="1">
    <citation type="journal article" date="2023" name="Proc. Natl. Acad. Sci. U.S.A.">
        <title>Genomic and structural basis for evolution of tropane alkaloid biosynthesis.</title>
        <authorList>
            <person name="Wanga Y.-J."/>
            <person name="Taina T."/>
            <person name="Yua J.-Y."/>
            <person name="Lia J."/>
            <person name="Xua B."/>
            <person name="Chenc J."/>
            <person name="D'Auriad J.C."/>
            <person name="Huanga J.-P."/>
            <person name="Huanga S.-X."/>
        </authorList>
    </citation>
    <scope>NUCLEOTIDE SEQUENCE [LARGE SCALE GENOMIC DNA]</scope>
    <source>
        <strain evidence="3">cv. KIB-2019</strain>
    </source>
</reference>
<proteinExistence type="predicted"/>
<dbReference type="InterPro" id="IPR057499">
    <property type="entry name" value="Kelch_FKB95"/>
</dbReference>
<protein>
    <recommendedName>
        <fullName evidence="1">FKB95-like N-terminal Kelch domain-containing protein</fullName>
    </recommendedName>
</protein>
<dbReference type="SUPFAM" id="SSF117281">
    <property type="entry name" value="Kelch motif"/>
    <property type="match status" value="1"/>
</dbReference>
<dbReference type="PANTHER" id="PTHR47365:SF2">
    <property type="entry name" value="KELCH-LIKE PROTEIN 23"/>
    <property type="match status" value="1"/>
</dbReference>
<dbReference type="Pfam" id="PF25210">
    <property type="entry name" value="Kelch_FKB95"/>
    <property type="match status" value="1"/>
</dbReference>
<accession>A0A9Q1MY63</accession>
<dbReference type="SMART" id="SM00612">
    <property type="entry name" value="Kelch"/>
    <property type="match status" value="2"/>
</dbReference>
<evidence type="ECO:0000259" key="1">
    <source>
        <dbReference type="Pfam" id="PF25210"/>
    </source>
</evidence>
<dbReference type="InterPro" id="IPR006652">
    <property type="entry name" value="Kelch_1"/>
</dbReference>
<feature type="domain" description="FKB95-like N-terminal Kelch" evidence="1">
    <location>
        <begin position="52"/>
        <end position="283"/>
    </location>
</feature>
<dbReference type="EMBL" id="JAJAGQ010000003">
    <property type="protein sequence ID" value="KAJ8568911.1"/>
    <property type="molecule type" value="Genomic_DNA"/>
</dbReference>
<dbReference type="InterPro" id="IPR015915">
    <property type="entry name" value="Kelch-typ_b-propeller"/>
</dbReference>
<sequence>MGSLYSSPPRIPSQYSQENDEPYYRIYASYCGKDYAPYVNMSNWISCYHPSTNSWHRLTTIPGLLENQVLKSFALVSIGETIFVIGGRHCYKAVGDAGDSVHEINLSVRSSVLKYNTRTDTWSTCAPLATPRYNFACTSKDGKIYVAGGQTTLDSAEGTSFAEVYDHAKDEWKPLPNMSTLRYKSVGVAWQGKIYVVGGFAKKGNSDCKGPYMMERSSAELYDPHQEKWEYVERMWDLDIPPNQILNVNGKLFSSGDCLNAWKGHIESYDEKLNMWNIVDGSYSPISTSDDTMTTWPPMQRIFCTMAPVGTQLYFLAGYRMPGEILKTRTEVHVFDTSATANGWRSFEPIEEGGEKELCSHCCVLKLYSS</sequence>
<name>A0A9Q1MY63_9SOLA</name>
<comment type="caution">
    <text evidence="2">The sequence shown here is derived from an EMBL/GenBank/DDBJ whole genome shotgun (WGS) entry which is preliminary data.</text>
</comment>
<dbReference type="PANTHER" id="PTHR47365">
    <property type="entry name" value="PLANT PROTEIN, PUTATIVE-RELATED"/>
    <property type="match status" value="1"/>
</dbReference>
<dbReference type="AlphaFoldDB" id="A0A9Q1MY63"/>
<dbReference type="Gene3D" id="2.120.10.80">
    <property type="entry name" value="Kelch-type beta propeller"/>
    <property type="match status" value="1"/>
</dbReference>